<sequence>MKRREFLKFLGLGVGAAFAFKALPRPCPASASGLPSLRLGLLADAHLKDGNPARLEAQALARAVAEIRAFKPAPGLVLFAGDLAHDGDPKALALGKDILSDLPAPLLLVRGEGDERADGGKAWSRLFGEPRFARALPGVNVLGLNLTLKPTAFGPAFVLTEAELRWLAGKLARLDPAVPLVILSHAPLGPIFRPWHQWTAGTEGLTYLLAPFRRVLFLNGHVHQTKVGPRSKGQVLGNSEEWSIATNPRAEAGRRAEFSKTRFFHSENRKPKTENSYKVKGQWAEPLAFPGKDHRPQARNLPLPATAWPLPFPLQGTPRRLQPGLPPHGCGWSLLTIQGRALTYVPFLWAAA</sequence>
<name>A0A7C3WGV6_9BACT</name>
<dbReference type="GO" id="GO:0016787">
    <property type="term" value="F:hydrolase activity"/>
    <property type="evidence" value="ECO:0007669"/>
    <property type="project" value="InterPro"/>
</dbReference>
<dbReference type="SUPFAM" id="SSF56300">
    <property type="entry name" value="Metallo-dependent phosphatases"/>
    <property type="match status" value="1"/>
</dbReference>
<protein>
    <recommendedName>
        <fullName evidence="1">Calcineurin-like phosphoesterase domain-containing protein</fullName>
    </recommendedName>
</protein>
<comment type="caution">
    <text evidence="2">The sequence shown here is derived from an EMBL/GenBank/DDBJ whole genome shotgun (WGS) entry which is preliminary data.</text>
</comment>
<evidence type="ECO:0000259" key="1">
    <source>
        <dbReference type="Pfam" id="PF00149"/>
    </source>
</evidence>
<dbReference type="InterPro" id="IPR029052">
    <property type="entry name" value="Metallo-depent_PP-like"/>
</dbReference>
<accession>A0A7C3WGV6</accession>
<dbReference type="InterPro" id="IPR051918">
    <property type="entry name" value="STPP_CPPED1"/>
</dbReference>
<gene>
    <name evidence="2" type="ORF">ENV62_03390</name>
</gene>
<reference evidence="2" key="1">
    <citation type="journal article" date="2020" name="mSystems">
        <title>Genome- and Community-Level Interaction Insights into Carbon Utilization and Element Cycling Functions of Hydrothermarchaeota in Hydrothermal Sediment.</title>
        <authorList>
            <person name="Zhou Z."/>
            <person name="Liu Y."/>
            <person name="Xu W."/>
            <person name="Pan J."/>
            <person name="Luo Z.H."/>
            <person name="Li M."/>
        </authorList>
    </citation>
    <scope>NUCLEOTIDE SEQUENCE [LARGE SCALE GENOMIC DNA]</scope>
    <source>
        <strain evidence="2">SpSt-776</strain>
    </source>
</reference>
<dbReference type="InterPro" id="IPR004843">
    <property type="entry name" value="Calcineurin-like_PHP"/>
</dbReference>
<dbReference type="PANTHER" id="PTHR43143:SF1">
    <property type="entry name" value="SERINE_THREONINE-PROTEIN PHOSPHATASE CPPED1"/>
    <property type="match status" value="1"/>
</dbReference>
<organism evidence="2">
    <name type="scientific">Desulfobacca acetoxidans</name>
    <dbReference type="NCBI Taxonomy" id="60893"/>
    <lineage>
        <taxon>Bacteria</taxon>
        <taxon>Pseudomonadati</taxon>
        <taxon>Thermodesulfobacteriota</taxon>
        <taxon>Desulfobaccia</taxon>
        <taxon>Desulfobaccales</taxon>
        <taxon>Desulfobaccaceae</taxon>
        <taxon>Desulfobacca</taxon>
    </lineage>
</organism>
<dbReference type="EMBL" id="DTHB01000027">
    <property type="protein sequence ID" value="HGB14269.1"/>
    <property type="molecule type" value="Genomic_DNA"/>
</dbReference>
<evidence type="ECO:0000313" key="2">
    <source>
        <dbReference type="EMBL" id="HGB14269.1"/>
    </source>
</evidence>
<feature type="domain" description="Calcineurin-like phosphoesterase" evidence="1">
    <location>
        <begin position="38"/>
        <end position="224"/>
    </location>
</feature>
<proteinExistence type="predicted"/>
<dbReference type="Gene3D" id="3.60.21.10">
    <property type="match status" value="1"/>
</dbReference>
<dbReference type="AlphaFoldDB" id="A0A7C3WGV6"/>
<dbReference type="PANTHER" id="PTHR43143">
    <property type="entry name" value="METALLOPHOSPHOESTERASE, CALCINEURIN SUPERFAMILY"/>
    <property type="match status" value="1"/>
</dbReference>
<dbReference type="Pfam" id="PF00149">
    <property type="entry name" value="Metallophos"/>
    <property type="match status" value="1"/>
</dbReference>